<organism evidence="3 4">
    <name type="scientific">Saccharomycodes ludwigii</name>
    <dbReference type="NCBI Taxonomy" id="36035"/>
    <lineage>
        <taxon>Eukaryota</taxon>
        <taxon>Fungi</taxon>
        <taxon>Dikarya</taxon>
        <taxon>Ascomycota</taxon>
        <taxon>Saccharomycotina</taxon>
        <taxon>Saccharomycetes</taxon>
        <taxon>Saccharomycodales</taxon>
        <taxon>Saccharomycodaceae</taxon>
        <taxon>Saccharomycodes</taxon>
    </lineage>
</organism>
<proteinExistence type="predicted"/>
<evidence type="ECO:0000256" key="1">
    <source>
        <dbReference type="ARBA" id="ARBA00022574"/>
    </source>
</evidence>
<evidence type="ECO:0000256" key="2">
    <source>
        <dbReference type="ARBA" id="ARBA00022737"/>
    </source>
</evidence>
<sequence length="378" mass="42796">MFQVIDEQDDIVSSLNVHTNNNKTIITTTNWKGELRLYDADNSNTTTTSTNKPYLIDNLQFKYPLLSCDPITAYKYYLGDVQGNIIHLDYNYDTPVVNTITKNKNAVTSDKALGICSIKNDPRLSLLITSSWNGVINLIDYRTDLVENSLQLTLDSNSTNNQIQKQCKIFNMDYNSNSNLLVSTITNNLVDIRDIRKLDTPYQLRESGLRDQVRDLKIMPNGSGFAQSSMAGRVAIEYFNNNDNCKLKYGFRCHRINLKDMDFVYPVNSICFGGVGTANSTPHGNNILYTGGSDGVVNKWDYIKKKKLKTFKNFNIANTDNENNIQVNNDNQSVVKLACNEKFLVVATSDDSYKTYPSIIPNEDGLFLSKSKIYMHHI</sequence>
<gene>
    <name evidence="3" type="ORF">SCODWIG_00762</name>
</gene>
<dbReference type="OrthoDB" id="10262475at2759"/>
<dbReference type="PANTHER" id="PTHR10971">
    <property type="entry name" value="MRNA EXPORT FACTOR AND BUB3"/>
    <property type="match status" value="1"/>
</dbReference>
<protein>
    <recommendedName>
        <fullName evidence="5">Cell cycle arrest protein BUB3</fullName>
    </recommendedName>
</protein>
<keyword evidence="2" id="KW-0677">Repeat</keyword>
<dbReference type="Proteomes" id="UP000262825">
    <property type="component" value="Unassembled WGS sequence"/>
</dbReference>
<dbReference type="Gene3D" id="2.130.10.10">
    <property type="entry name" value="YVTN repeat-like/Quinoprotein amine dehydrogenase"/>
    <property type="match status" value="1"/>
</dbReference>
<dbReference type="EMBL" id="UFAJ01000076">
    <property type="protein sequence ID" value="SSD59001.1"/>
    <property type="molecule type" value="Genomic_DNA"/>
</dbReference>
<dbReference type="SUPFAM" id="SSF50978">
    <property type="entry name" value="WD40 repeat-like"/>
    <property type="match status" value="1"/>
</dbReference>
<keyword evidence="4" id="KW-1185">Reference proteome</keyword>
<evidence type="ECO:0000313" key="3">
    <source>
        <dbReference type="EMBL" id="SSD59001.1"/>
    </source>
</evidence>
<evidence type="ECO:0000313" key="4">
    <source>
        <dbReference type="Proteomes" id="UP000262825"/>
    </source>
</evidence>
<dbReference type="AlphaFoldDB" id="A0A376B2X5"/>
<evidence type="ECO:0008006" key="5">
    <source>
        <dbReference type="Google" id="ProtNLM"/>
    </source>
</evidence>
<dbReference type="InterPro" id="IPR015943">
    <property type="entry name" value="WD40/YVTN_repeat-like_dom_sf"/>
</dbReference>
<dbReference type="VEuPathDB" id="FungiDB:SCODWIG_00762"/>
<name>A0A376B2X5_9ASCO</name>
<accession>A0A376B2X5</accession>
<keyword evidence="1" id="KW-0853">WD repeat</keyword>
<dbReference type="InterPro" id="IPR036322">
    <property type="entry name" value="WD40_repeat_dom_sf"/>
</dbReference>
<reference evidence="4" key="1">
    <citation type="submission" date="2018-06" db="EMBL/GenBank/DDBJ databases">
        <authorList>
            <person name="Guldener U."/>
        </authorList>
    </citation>
    <scope>NUCLEOTIDE SEQUENCE [LARGE SCALE GENOMIC DNA]</scope>
    <source>
        <strain evidence="4">UTAD17</strain>
    </source>
</reference>